<name>A0A2T9Y8D5_9FUNG</name>
<dbReference type="Gene3D" id="3.30.40.10">
    <property type="entry name" value="Zinc/RING finger domain, C3HC4 (zinc finger)"/>
    <property type="match status" value="1"/>
</dbReference>
<feature type="region of interest" description="Disordered" evidence="5">
    <location>
        <begin position="1"/>
        <end position="26"/>
    </location>
</feature>
<feature type="compositionally biased region" description="Low complexity" evidence="5">
    <location>
        <begin position="1"/>
        <end position="24"/>
    </location>
</feature>
<evidence type="ECO:0000259" key="6">
    <source>
        <dbReference type="PROSITE" id="PS50089"/>
    </source>
</evidence>
<evidence type="ECO:0000256" key="2">
    <source>
        <dbReference type="ARBA" id="ARBA00022771"/>
    </source>
</evidence>
<organism evidence="7 8">
    <name type="scientific">Furculomyces boomerangus</name>
    <dbReference type="NCBI Taxonomy" id="61424"/>
    <lineage>
        <taxon>Eukaryota</taxon>
        <taxon>Fungi</taxon>
        <taxon>Fungi incertae sedis</taxon>
        <taxon>Zoopagomycota</taxon>
        <taxon>Kickxellomycotina</taxon>
        <taxon>Harpellomycetes</taxon>
        <taxon>Harpellales</taxon>
        <taxon>Harpellaceae</taxon>
        <taxon>Furculomyces</taxon>
    </lineage>
</organism>
<dbReference type="AlphaFoldDB" id="A0A2T9Y8D5"/>
<dbReference type="OrthoDB" id="5600418at2759"/>
<evidence type="ECO:0000256" key="4">
    <source>
        <dbReference type="PROSITE-ProRule" id="PRU00175"/>
    </source>
</evidence>
<dbReference type="PANTHER" id="PTHR16047">
    <property type="entry name" value="RFWD3 PROTEIN"/>
    <property type="match status" value="1"/>
</dbReference>
<dbReference type="PANTHER" id="PTHR16047:SF7">
    <property type="entry name" value="E3 UBIQUITIN-PROTEIN LIGASE RFWD3"/>
    <property type="match status" value="1"/>
</dbReference>
<feature type="domain" description="RING-type" evidence="6">
    <location>
        <begin position="344"/>
        <end position="403"/>
    </location>
</feature>
<accession>A0A2T9Y8D5</accession>
<dbReference type="InterPro" id="IPR015943">
    <property type="entry name" value="WD40/YVTN_repeat-like_dom_sf"/>
</dbReference>
<evidence type="ECO:0000256" key="1">
    <source>
        <dbReference type="ARBA" id="ARBA00022723"/>
    </source>
</evidence>
<dbReference type="GO" id="GO:0004842">
    <property type="term" value="F:ubiquitin-protein transferase activity"/>
    <property type="evidence" value="ECO:0007669"/>
    <property type="project" value="InterPro"/>
</dbReference>
<feature type="compositionally biased region" description="Polar residues" evidence="5">
    <location>
        <begin position="97"/>
        <end position="109"/>
    </location>
</feature>
<keyword evidence="2 4" id="KW-0863">Zinc-finger</keyword>
<evidence type="ECO:0000256" key="5">
    <source>
        <dbReference type="SAM" id="MobiDB-lite"/>
    </source>
</evidence>
<dbReference type="InterPro" id="IPR013083">
    <property type="entry name" value="Znf_RING/FYVE/PHD"/>
</dbReference>
<keyword evidence="8" id="KW-1185">Reference proteome</keyword>
<dbReference type="EMBL" id="MBFT01000610">
    <property type="protein sequence ID" value="PVU88574.1"/>
    <property type="molecule type" value="Genomic_DNA"/>
</dbReference>
<gene>
    <name evidence="7" type="ORF">BB559_005508</name>
</gene>
<dbReference type="Gene3D" id="2.130.10.10">
    <property type="entry name" value="YVTN repeat-like/Quinoprotein amine dehydrogenase"/>
    <property type="match status" value="1"/>
</dbReference>
<dbReference type="GO" id="GO:0005634">
    <property type="term" value="C:nucleus"/>
    <property type="evidence" value="ECO:0007669"/>
    <property type="project" value="InterPro"/>
</dbReference>
<dbReference type="InterPro" id="IPR001841">
    <property type="entry name" value="Znf_RING"/>
</dbReference>
<proteinExistence type="predicted"/>
<dbReference type="PROSITE" id="PS00518">
    <property type="entry name" value="ZF_RING_1"/>
    <property type="match status" value="1"/>
</dbReference>
<sequence length="1043" mass="119121">MTDSKLLNKSSSFSSQESIFKDSSTSIGLLRSKSHQTLLLELQNPPQATKSILQDTQKHGNTTQSLKYTLYHGSINDSDTTKSEKVKDFKKINFQSQTVEQSGNKPEQSLSKKESIQFQPTIRESEESSRKPILKSAEVDLNLSPQITVYDEINETRINLNLETKKESQVISTSTVSRFFSNKKASILENVEDSTTPTKRKHQVDIKAKKTDSAHKVQKDVTMKTELLPTHSKKRIRQESSNNHNHKNNDIKNTDKVNILDDFVSSPESKNIKRNSKVGNRSVQNQSYHMGVNLESLSTNINKNNQNDPSNSTDFIETSKGTTTETMDAGDTAQNNIDSDEPICPICFDLFSTLNSKRAVSLKCGHAFCKSCIYNWFGIKGNVNKMIYRTKMKINDKSCPKCNKKSSYKDFRIIYPSCLVAADEEKFRDATKKIEELQNTCASNKTLINNMDSELRGKRMEIAILRQSLESINKKYIKALSEIESLKTKLETKDKQQDFESRHVDISDSKVIEESMNLEYINYLDNFGRNTNNTSQEFKTETDESFEASFSSEKTNFVVDIRKEKILDQLRIEETNCLELVDTNMNLPILQVKYPQEQIYILACSTTKTEPGSLSFLLCQSKDLNCEIELNQNSFFVLSRSELLKHQRPLKAIGISPNILYNDPKTNNNNKLLLVSSSIDSLVVTCVTTNMDDHKVGTETIFNHCFSSCIWCIQFDAKNNGIFYAGTSGFSIKCFDFSTLLNGDHRHETQVISLPKNNGDGKIKSDCTNQFRCNVTDVLNRELNKESSIIGYSPIHSIEILYLDKDDNEGDVDTNLQDNRYLVAANFDHIFLVFLGSTNENTHCLADAPKNMQISFMMYDKRTHLFLVSYKAMRQQYIPKTLNGDTKSLKIRKFNSDFGYNSQLNNLENVENYHVLYKLKISDDKYEFLDHCSLELEFPSSNLPTLVFGFDKAIIFSIWDKSKSIEIPFCAVYEKTKGEIVFYKTIECFERTNSLQLENGIKILDMSFDSPGDTKYYTTFALLTNQSFTTFKLQLEHDNLQIE</sequence>
<dbReference type="SMART" id="SM00184">
    <property type="entry name" value="RING"/>
    <property type="match status" value="1"/>
</dbReference>
<dbReference type="PROSITE" id="PS50089">
    <property type="entry name" value="ZF_RING_2"/>
    <property type="match status" value="1"/>
</dbReference>
<reference evidence="7 8" key="1">
    <citation type="journal article" date="2018" name="MBio">
        <title>Comparative Genomics Reveals the Core Gene Toolbox for the Fungus-Insect Symbiosis.</title>
        <authorList>
            <person name="Wang Y."/>
            <person name="Stata M."/>
            <person name="Wang W."/>
            <person name="Stajich J.E."/>
            <person name="White M.M."/>
            <person name="Moncalvo J.M."/>
        </authorList>
    </citation>
    <scope>NUCLEOTIDE SEQUENCE [LARGE SCALE GENOMIC DNA]</scope>
    <source>
        <strain evidence="7 8">AUS-77-4</strain>
    </source>
</reference>
<evidence type="ECO:0000256" key="3">
    <source>
        <dbReference type="ARBA" id="ARBA00022833"/>
    </source>
</evidence>
<feature type="region of interest" description="Disordered" evidence="5">
    <location>
        <begin position="97"/>
        <end position="131"/>
    </location>
</feature>
<keyword evidence="3" id="KW-0862">Zinc</keyword>
<keyword evidence="1" id="KW-0479">Metal-binding</keyword>
<dbReference type="Proteomes" id="UP000245699">
    <property type="component" value="Unassembled WGS sequence"/>
</dbReference>
<dbReference type="InterPro" id="IPR027370">
    <property type="entry name" value="Znf-RING_euk"/>
</dbReference>
<dbReference type="InterPro" id="IPR037381">
    <property type="entry name" value="RFWD3"/>
</dbReference>
<evidence type="ECO:0000313" key="7">
    <source>
        <dbReference type="EMBL" id="PVU88574.1"/>
    </source>
</evidence>
<feature type="compositionally biased region" description="Basic and acidic residues" evidence="5">
    <location>
        <begin position="203"/>
        <end position="223"/>
    </location>
</feature>
<dbReference type="Pfam" id="PF13445">
    <property type="entry name" value="zf-RING_UBOX"/>
    <property type="match status" value="1"/>
</dbReference>
<feature type="region of interest" description="Disordered" evidence="5">
    <location>
        <begin position="193"/>
        <end position="254"/>
    </location>
</feature>
<evidence type="ECO:0000313" key="8">
    <source>
        <dbReference type="Proteomes" id="UP000245699"/>
    </source>
</evidence>
<dbReference type="GO" id="GO:0016567">
    <property type="term" value="P:protein ubiquitination"/>
    <property type="evidence" value="ECO:0007669"/>
    <property type="project" value="InterPro"/>
</dbReference>
<dbReference type="GO" id="GO:0008270">
    <property type="term" value="F:zinc ion binding"/>
    <property type="evidence" value="ECO:0007669"/>
    <property type="project" value="UniProtKB-KW"/>
</dbReference>
<dbReference type="InterPro" id="IPR017907">
    <property type="entry name" value="Znf_RING_CS"/>
</dbReference>
<dbReference type="SUPFAM" id="SSF57850">
    <property type="entry name" value="RING/U-box"/>
    <property type="match status" value="1"/>
</dbReference>
<dbReference type="GO" id="GO:0036297">
    <property type="term" value="P:interstrand cross-link repair"/>
    <property type="evidence" value="ECO:0007669"/>
    <property type="project" value="InterPro"/>
</dbReference>
<protein>
    <recommendedName>
        <fullName evidence="6">RING-type domain-containing protein</fullName>
    </recommendedName>
</protein>
<dbReference type="STRING" id="61424.A0A2T9Y8D5"/>
<comment type="caution">
    <text evidence="7">The sequence shown here is derived from an EMBL/GenBank/DDBJ whole genome shotgun (WGS) entry which is preliminary data.</text>
</comment>